<proteinExistence type="predicted"/>
<feature type="region of interest" description="Disordered" evidence="1">
    <location>
        <begin position="112"/>
        <end position="132"/>
    </location>
</feature>
<keyword evidence="3" id="KW-1185">Reference proteome</keyword>
<accession>A0AAV0AMR0</accession>
<sequence>MSLIVQIEYIVRHKFFANLNYQMGRVGDECNTWEPMENVKIRMPGRSSYKATKKARISAIKRTRSTSCNEGSDDEKKITTRMILRITIRVENRRAYTRIHFYLPSINITTSSSSTTIHNSEKQPPNDNNLQSESEIWKRRVGVIESLRSRISTRLKQEVDVDRFASSKVCWDSNQILDLDGSDVVIWTKPFKRVDSRRENNCSEQGECDDDDKNSELELTCLWLCLCRCGARKISFGGIDDPRGTQSRIGTSSSNETDIRPIFTTGAVFIPSYNSIFHNCYTIRQTHHWPLQTSSVEDFLDIRNLRRERAEEFLKNLRMFKPQLYERSEEVEDDEMDRSREFVLSEDMKSTSLGMITVLDRSLQREGIILKRIIYGRSVGIDIDGSHTFTESQELGSSVWLLEEIKERLSCQIRNTLSLLNNHSAFKI</sequence>
<name>A0AAV0AMR0_PHAPC</name>
<protein>
    <submittedName>
        <fullName evidence="2">Expressed protein</fullName>
    </submittedName>
</protein>
<gene>
    <name evidence="2" type="ORF">PPACK8108_LOCUS3327</name>
</gene>
<evidence type="ECO:0000313" key="2">
    <source>
        <dbReference type="EMBL" id="CAH7668775.1"/>
    </source>
</evidence>
<reference evidence="2" key="1">
    <citation type="submission" date="2022-06" db="EMBL/GenBank/DDBJ databases">
        <authorList>
            <consortium name="SYNGENTA / RWTH Aachen University"/>
        </authorList>
    </citation>
    <scope>NUCLEOTIDE SEQUENCE</scope>
</reference>
<comment type="caution">
    <text evidence="2">The sequence shown here is derived from an EMBL/GenBank/DDBJ whole genome shotgun (WGS) entry which is preliminary data.</text>
</comment>
<feature type="compositionally biased region" description="Polar residues" evidence="1">
    <location>
        <begin position="122"/>
        <end position="132"/>
    </location>
</feature>
<dbReference type="Proteomes" id="UP001153365">
    <property type="component" value="Unassembled WGS sequence"/>
</dbReference>
<dbReference type="AlphaFoldDB" id="A0AAV0AMR0"/>
<dbReference type="EMBL" id="CALTRL010000606">
    <property type="protein sequence ID" value="CAH7668775.1"/>
    <property type="molecule type" value="Genomic_DNA"/>
</dbReference>
<evidence type="ECO:0000313" key="3">
    <source>
        <dbReference type="Proteomes" id="UP001153365"/>
    </source>
</evidence>
<evidence type="ECO:0000256" key="1">
    <source>
        <dbReference type="SAM" id="MobiDB-lite"/>
    </source>
</evidence>
<organism evidence="2 3">
    <name type="scientific">Phakopsora pachyrhizi</name>
    <name type="common">Asian soybean rust disease fungus</name>
    <dbReference type="NCBI Taxonomy" id="170000"/>
    <lineage>
        <taxon>Eukaryota</taxon>
        <taxon>Fungi</taxon>
        <taxon>Dikarya</taxon>
        <taxon>Basidiomycota</taxon>
        <taxon>Pucciniomycotina</taxon>
        <taxon>Pucciniomycetes</taxon>
        <taxon>Pucciniales</taxon>
        <taxon>Phakopsoraceae</taxon>
        <taxon>Phakopsora</taxon>
    </lineage>
</organism>